<dbReference type="InterPro" id="IPR036411">
    <property type="entry name" value="TorD-like_sf"/>
</dbReference>
<dbReference type="InterPro" id="IPR026269">
    <property type="entry name" value="DmsD-type"/>
</dbReference>
<organism evidence="2 3">
    <name type="scientific">Ferrimonas balearica (strain DSM 9799 / CCM 4581 / KCTC 23876 / PAT)</name>
    <dbReference type="NCBI Taxonomy" id="550540"/>
    <lineage>
        <taxon>Bacteria</taxon>
        <taxon>Pseudomonadati</taxon>
        <taxon>Pseudomonadota</taxon>
        <taxon>Gammaproteobacteria</taxon>
        <taxon>Alteromonadales</taxon>
        <taxon>Ferrimonadaceae</taxon>
        <taxon>Ferrimonas</taxon>
    </lineage>
</organism>
<dbReference type="GeneID" id="67182643"/>
<accession>E1SMW4</accession>
<dbReference type="Pfam" id="PF02613">
    <property type="entry name" value="Nitrate_red_del"/>
    <property type="match status" value="1"/>
</dbReference>
<dbReference type="STRING" id="550540.Fbal_2431"/>
<dbReference type="KEGG" id="fbl:Fbal_2431"/>
<dbReference type="EMBL" id="CP002209">
    <property type="protein sequence ID" value="ADN76633.1"/>
    <property type="molecule type" value="Genomic_DNA"/>
</dbReference>
<evidence type="ECO:0000313" key="3">
    <source>
        <dbReference type="Proteomes" id="UP000006683"/>
    </source>
</evidence>
<dbReference type="PIRSF" id="PIRSF004690">
    <property type="entry name" value="DmsD"/>
    <property type="match status" value="1"/>
</dbReference>
<dbReference type="InterPro" id="IPR050289">
    <property type="entry name" value="TorD/DmsD_chaperones"/>
</dbReference>
<dbReference type="PANTHER" id="PTHR34227:SF13">
    <property type="entry name" value="TAT PROOFREADING CHAPERONE DMSD-RELATED"/>
    <property type="match status" value="1"/>
</dbReference>
<evidence type="ECO:0000313" key="2">
    <source>
        <dbReference type="EMBL" id="ADN76633.1"/>
    </source>
</evidence>
<reference evidence="2 3" key="1">
    <citation type="journal article" date="2010" name="Stand. Genomic Sci.">
        <title>Complete genome sequence of Ferrimonas balearica type strain (PAT).</title>
        <authorList>
            <person name="Nolan M."/>
            <person name="Sikorski J."/>
            <person name="Davenport K."/>
            <person name="Lucas S."/>
            <person name="Glavina Del Rio T."/>
            <person name="Tice H."/>
            <person name="Cheng J."/>
            <person name="Goodwin L."/>
            <person name="Pitluck S."/>
            <person name="Liolios K."/>
            <person name="Ivanova N."/>
            <person name="Mavromatis K."/>
            <person name="Ovchinnikova G."/>
            <person name="Pati A."/>
            <person name="Chen A."/>
            <person name="Palaniappan K."/>
            <person name="Land M."/>
            <person name="Hauser L."/>
            <person name="Chang Y."/>
            <person name="Jeffries C."/>
            <person name="Tapia R."/>
            <person name="Brettin T."/>
            <person name="Detter J."/>
            <person name="Han C."/>
            <person name="Yasawong M."/>
            <person name="Rohde M."/>
            <person name="Tindall B."/>
            <person name="Goker M."/>
            <person name="Woyke T."/>
            <person name="Bristow J."/>
            <person name="Eisen J."/>
            <person name="Markowitz V."/>
            <person name="Hugenholtz P."/>
            <person name="Kyrpides N."/>
            <person name="Klenk H."/>
            <person name="Lapidus A."/>
        </authorList>
    </citation>
    <scope>NUCLEOTIDE SEQUENCE [LARGE SCALE GENOMIC DNA]</scope>
    <source>
        <strain evidence="3">DSM 9799 / CCM 4581 / KCTC 23876 / PAT</strain>
    </source>
</reference>
<dbReference type="AlphaFoldDB" id="E1SMW4"/>
<dbReference type="Proteomes" id="UP000006683">
    <property type="component" value="Chromosome"/>
</dbReference>
<gene>
    <name evidence="2" type="ordered locus">Fbal_2431</name>
</gene>
<dbReference type="RefSeq" id="WP_013345939.1">
    <property type="nucleotide sequence ID" value="NC_014541.1"/>
</dbReference>
<dbReference type="PANTHER" id="PTHR34227">
    <property type="entry name" value="CHAPERONE PROTEIN YCDY"/>
    <property type="match status" value="1"/>
</dbReference>
<dbReference type="OrthoDB" id="3174863at2"/>
<proteinExistence type="predicted"/>
<evidence type="ECO:0000256" key="1">
    <source>
        <dbReference type="ARBA" id="ARBA00023186"/>
    </source>
</evidence>
<keyword evidence="3" id="KW-1185">Reference proteome</keyword>
<sequence>MLNQDQLSQYQAQCNVLYHAIYFEPSDVMPDRLRAVDVVHSWPQTGAADARAAGLALLGEALAEDNDTLLPRLKRDFTELFIGPVELKVIPWGSPYLHEKRLLCGPSTQALVQFYQHYGILVTTQLNEPVDHIGLMLSVLSSLLEQEVDKQDGAALEVLRVLLAEHLLPWSPRFCDKLANAAQTPYYRGLALLITSVLEGLKQDLGVQPLSLQLFQ</sequence>
<dbReference type="eggNOG" id="COG3381">
    <property type="taxonomic scope" value="Bacteria"/>
</dbReference>
<name>E1SMW4_FERBD</name>
<dbReference type="SUPFAM" id="SSF89155">
    <property type="entry name" value="TorD-like"/>
    <property type="match status" value="1"/>
</dbReference>
<dbReference type="Gene3D" id="1.10.3480.10">
    <property type="entry name" value="TorD-like"/>
    <property type="match status" value="1"/>
</dbReference>
<dbReference type="InterPro" id="IPR020945">
    <property type="entry name" value="DMSO/NO3_reduct_chaperone"/>
</dbReference>
<dbReference type="HOGENOM" id="CLU_077650_7_1_6"/>
<protein>
    <submittedName>
        <fullName evidence="2">Cytoplasmic chaperone TorD family protein</fullName>
    </submittedName>
</protein>
<keyword evidence="1" id="KW-0143">Chaperone</keyword>